<keyword evidence="4" id="KW-0378">Hydrolase</keyword>
<dbReference type="InterPro" id="IPR000160">
    <property type="entry name" value="GGDEF_dom"/>
</dbReference>
<feature type="domain" description="GGDEF" evidence="3">
    <location>
        <begin position="337"/>
        <end position="470"/>
    </location>
</feature>
<dbReference type="InterPro" id="IPR029787">
    <property type="entry name" value="Nucleotide_cyclase"/>
</dbReference>
<evidence type="ECO:0000259" key="3">
    <source>
        <dbReference type="PROSITE" id="PS50887"/>
    </source>
</evidence>
<dbReference type="CDD" id="cd01948">
    <property type="entry name" value="EAL"/>
    <property type="match status" value="1"/>
</dbReference>
<sequence>MTDPDRIRSSAHGLFPVFAFILAILCILIVTMLWSVLESDRIAIDRQVRYVDLMVGEQVDKLILDQENVTIWDEAVRNTSIAYNPDWVSDNLGPWMQDYFGHDRSYLLDAADRLVYAMADGADVDPEATDLPAVFAPLIDEVRGRGWASLQTGAATSADDENPRKARLTSLENRPAVVSAMVIVPDSARVEQELADAYVLVSVRFLDARFLRDLERRYFLEGVRFLGEAADAPPGEAQTPLLGSDGQKLGVIRWRAIRPGTDLMVTLAPYAGGMIALLGAVMMILIRRTDRAMEDLRTGEAKAHHRAFHDDLTGLPNRTLFNADLQTAAEGLADGGPPFAVAYIDLDRFKDINDSLGHPAGDELLVQVARRLVRVAGRDNLVARLSGDEFAILHRGAAQPEDASALARRILAAHEQEFDLFGTSVFAGCSIGIAMAPLHGRNRMELCRKADIALYAAKAAGRNRARVFTATMDEERRHKRSIERGLREALHTGDGLDVHFQPFVDRSGVRVIGVEALVRWRTADGTQVPPSDFVPVAEECGLIADLGWWVFERALGTCVRWPDLVLAVNCSAVQLRQDGFADRIVRLMERTGFDPARLEIEITETALLDAPEMQVRELDGLRAAGVRISLDDFGTGYSSLSHLHQFKIDRIKIDKSFVRKIGDGTDSDAIVRAVAGLGKSLRLAVTAEGVETATQFRVLVDAGCTEFQGYLFSRPVPAEDIDAMLNARAFAPA</sequence>
<evidence type="ECO:0000313" key="4">
    <source>
        <dbReference type="EMBL" id="ODN71123.1"/>
    </source>
</evidence>
<dbReference type="CDD" id="cd01949">
    <property type="entry name" value="GGDEF"/>
    <property type="match status" value="1"/>
</dbReference>
<dbReference type="SUPFAM" id="SSF55073">
    <property type="entry name" value="Nucleotide cyclase"/>
    <property type="match status" value="1"/>
</dbReference>
<dbReference type="NCBIfam" id="TIGR00254">
    <property type="entry name" value="GGDEF"/>
    <property type="match status" value="1"/>
</dbReference>
<dbReference type="Pfam" id="PF00990">
    <property type="entry name" value="GGDEF"/>
    <property type="match status" value="1"/>
</dbReference>
<dbReference type="InterPro" id="IPR052155">
    <property type="entry name" value="Biofilm_reg_signaling"/>
</dbReference>
<feature type="domain" description="EAL" evidence="2">
    <location>
        <begin position="479"/>
        <end position="729"/>
    </location>
</feature>
<dbReference type="EMBL" id="MCRJ01000029">
    <property type="protein sequence ID" value="ODN71123.1"/>
    <property type="molecule type" value="Genomic_DNA"/>
</dbReference>
<dbReference type="PANTHER" id="PTHR44757">
    <property type="entry name" value="DIGUANYLATE CYCLASE DGCP"/>
    <property type="match status" value="1"/>
</dbReference>
<dbReference type="Proteomes" id="UP000094622">
    <property type="component" value="Unassembled WGS sequence"/>
</dbReference>
<name>A0A1E3H472_9HYPH</name>
<dbReference type="InterPro" id="IPR001633">
    <property type="entry name" value="EAL_dom"/>
</dbReference>
<organism evidence="4 5">
    <name type="scientific">Methylobrevis pamukkalensis</name>
    <dbReference type="NCBI Taxonomy" id="1439726"/>
    <lineage>
        <taxon>Bacteria</taxon>
        <taxon>Pseudomonadati</taxon>
        <taxon>Pseudomonadota</taxon>
        <taxon>Alphaproteobacteria</taxon>
        <taxon>Hyphomicrobiales</taxon>
        <taxon>Pleomorphomonadaceae</taxon>
        <taxon>Methylobrevis</taxon>
    </lineage>
</organism>
<keyword evidence="1" id="KW-1133">Transmembrane helix</keyword>
<gene>
    <name evidence="4" type="primary">gmr_4</name>
    <name evidence="4" type="ORF">A6302_01557</name>
</gene>
<feature type="transmembrane region" description="Helical" evidence="1">
    <location>
        <begin position="12"/>
        <end position="37"/>
    </location>
</feature>
<protein>
    <submittedName>
        <fullName evidence="4">Cyclic di-GMP phosphodiesterase Gmr</fullName>
        <ecNumber evidence="4">3.1.4.52</ecNumber>
    </submittedName>
</protein>
<keyword evidence="1" id="KW-0812">Transmembrane</keyword>
<dbReference type="PANTHER" id="PTHR44757:SF2">
    <property type="entry name" value="BIOFILM ARCHITECTURE MAINTENANCE PROTEIN MBAA"/>
    <property type="match status" value="1"/>
</dbReference>
<keyword evidence="5" id="KW-1185">Reference proteome</keyword>
<dbReference type="SMART" id="SM00267">
    <property type="entry name" value="GGDEF"/>
    <property type="match status" value="1"/>
</dbReference>
<dbReference type="Gene3D" id="3.30.70.270">
    <property type="match status" value="1"/>
</dbReference>
<keyword evidence="1" id="KW-0472">Membrane</keyword>
<evidence type="ECO:0000313" key="5">
    <source>
        <dbReference type="Proteomes" id="UP000094622"/>
    </source>
</evidence>
<comment type="caution">
    <text evidence="4">The sequence shown here is derived from an EMBL/GenBank/DDBJ whole genome shotgun (WGS) entry which is preliminary data.</text>
</comment>
<dbReference type="InterPro" id="IPR007892">
    <property type="entry name" value="CHASE4"/>
</dbReference>
<dbReference type="GO" id="GO:0071111">
    <property type="term" value="F:cyclic-guanylate-specific phosphodiesterase activity"/>
    <property type="evidence" value="ECO:0007669"/>
    <property type="project" value="UniProtKB-EC"/>
</dbReference>
<dbReference type="PROSITE" id="PS50883">
    <property type="entry name" value="EAL"/>
    <property type="match status" value="1"/>
</dbReference>
<feature type="transmembrane region" description="Helical" evidence="1">
    <location>
        <begin position="267"/>
        <end position="286"/>
    </location>
</feature>
<dbReference type="InterPro" id="IPR043128">
    <property type="entry name" value="Rev_trsase/Diguanyl_cyclase"/>
</dbReference>
<dbReference type="InterPro" id="IPR035919">
    <property type="entry name" value="EAL_sf"/>
</dbReference>
<dbReference type="PROSITE" id="PS50887">
    <property type="entry name" value="GGDEF"/>
    <property type="match status" value="1"/>
</dbReference>
<evidence type="ECO:0000256" key="1">
    <source>
        <dbReference type="SAM" id="Phobius"/>
    </source>
</evidence>
<dbReference type="SUPFAM" id="SSF141868">
    <property type="entry name" value="EAL domain-like"/>
    <property type="match status" value="1"/>
</dbReference>
<dbReference type="Gene3D" id="3.20.20.450">
    <property type="entry name" value="EAL domain"/>
    <property type="match status" value="1"/>
</dbReference>
<proteinExistence type="predicted"/>
<evidence type="ECO:0000259" key="2">
    <source>
        <dbReference type="PROSITE" id="PS50883"/>
    </source>
</evidence>
<accession>A0A1E3H472</accession>
<dbReference type="AlphaFoldDB" id="A0A1E3H472"/>
<dbReference type="EC" id="3.1.4.52" evidence="4"/>
<dbReference type="Pfam" id="PF05228">
    <property type="entry name" value="CHASE4"/>
    <property type="match status" value="1"/>
</dbReference>
<dbReference type="Pfam" id="PF00563">
    <property type="entry name" value="EAL"/>
    <property type="match status" value="1"/>
</dbReference>
<reference evidence="4 5" key="1">
    <citation type="submission" date="2016-07" db="EMBL/GenBank/DDBJ databases">
        <title>Draft Genome Sequence of Methylobrevis pamukkalensis PK2.</title>
        <authorList>
            <person name="Vasilenko O.V."/>
            <person name="Doronina N.V."/>
            <person name="Shmareva M.N."/>
            <person name="Tarlachkov S.V."/>
            <person name="Mustakhimov I."/>
            <person name="Trotsenko Y.A."/>
        </authorList>
    </citation>
    <scope>NUCLEOTIDE SEQUENCE [LARGE SCALE GENOMIC DNA]</scope>
    <source>
        <strain evidence="4 5">PK2</strain>
    </source>
</reference>
<dbReference type="SMART" id="SM00052">
    <property type="entry name" value="EAL"/>
    <property type="match status" value="1"/>
</dbReference>